<dbReference type="EC" id="5.4.99.-" evidence="3"/>
<dbReference type="AlphaFoldDB" id="A0A916JEL9"/>
<keyword evidence="2 3" id="KW-0413">Isomerase</keyword>
<reference evidence="5" key="1">
    <citation type="submission" date="2021-04" db="EMBL/GenBank/DDBJ databases">
        <authorList>
            <person name="Rodrigo-Torres L."/>
            <person name="Arahal R. D."/>
            <person name="Lucena T."/>
        </authorList>
    </citation>
    <scope>NUCLEOTIDE SEQUENCE</scope>
    <source>
        <strain evidence="5">CECT 9275</strain>
    </source>
</reference>
<gene>
    <name evidence="5" type="primary">rluE_2</name>
    <name evidence="5" type="ORF">DYBT9275_04085</name>
</gene>
<evidence type="ECO:0000256" key="3">
    <source>
        <dbReference type="RuleBase" id="RU003887"/>
    </source>
</evidence>
<feature type="domain" description="Pseudouridine synthase RsuA/RluA-like" evidence="4">
    <location>
        <begin position="8"/>
        <end position="155"/>
    </location>
</feature>
<dbReference type="GO" id="GO:0006364">
    <property type="term" value="P:rRNA processing"/>
    <property type="evidence" value="ECO:0007669"/>
    <property type="project" value="UniProtKB-ARBA"/>
</dbReference>
<dbReference type="PROSITE" id="PS01149">
    <property type="entry name" value="PSI_RSU"/>
    <property type="match status" value="1"/>
</dbReference>
<dbReference type="RefSeq" id="WP_215240497.1">
    <property type="nucleotide sequence ID" value="NZ_CAJRAF010000002.1"/>
</dbReference>
<dbReference type="GO" id="GO:0001522">
    <property type="term" value="P:pseudouridine synthesis"/>
    <property type="evidence" value="ECO:0007669"/>
    <property type="project" value="InterPro"/>
</dbReference>
<dbReference type="GO" id="GO:0003723">
    <property type="term" value="F:RNA binding"/>
    <property type="evidence" value="ECO:0007669"/>
    <property type="project" value="InterPro"/>
</dbReference>
<dbReference type="InterPro" id="IPR018496">
    <property type="entry name" value="PsdUridine_synth_RsuA/RluB_CS"/>
</dbReference>
<keyword evidence="6" id="KW-1185">Reference proteome</keyword>
<dbReference type="GO" id="GO:0140098">
    <property type="term" value="F:catalytic activity, acting on RNA"/>
    <property type="evidence" value="ECO:0007669"/>
    <property type="project" value="UniProtKB-ARBA"/>
</dbReference>
<evidence type="ECO:0000256" key="2">
    <source>
        <dbReference type="ARBA" id="ARBA00023235"/>
    </source>
</evidence>
<name>A0A916JEL9_9BACT</name>
<comment type="similarity">
    <text evidence="1 3">Belongs to the pseudouridine synthase RsuA family.</text>
</comment>
<dbReference type="Pfam" id="PF00849">
    <property type="entry name" value="PseudoU_synth_2"/>
    <property type="match status" value="1"/>
</dbReference>
<dbReference type="SUPFAM" id="SSF55120">
    <property type="entry name" value="Pseudouridine synthase"/>
    <property type="match status" value="1"/>
</dbReference>
<evidence type="ECO:0000259" key="4">
    <source>
        <dbReference type="Pfam" id="PF00849"/>
    </source>
</evidence>
<dbReference type="NCBIfam" id="TIGR00093">
    <property type="entry name" value="pseudouridine synthase"/>
    <property type="match status" value="1"/>
</dbReference>
<dbReference type="GO" id="GO:0009982">
    <property type="term" value="F:pseudouridine synthase activity"/>
    <property type="evidence" value="ECO:0007669"/>
    <property type="project" value="InterPro"/>
</dbReference>
<organism evidence="5 6">
    <name type="scientific">Dyadobacter helix</name>
    <dbReference type="NCBI Taxonomy" id="2822344"/>
    <lineage>
        <taxon>Bacteria</taxon>
        <taxon>Pseudomonadati</taxon>
        <taxon>Bacteroidota</taxon>
        <taxon>Cytophagia</taxon>
        <taxon>Cytophagales</taxon>
        <taxon>Spirosomataceae</taxon>
        <taxon>Dyadobacter</taxon>
    </lineage>
</organism>
<accession>A0A916JEL9</accession>
<dbReference type="Gene3D" id="3.30.70.1560">
    <property type="entry name" value="Alpha-L RNA-binding motif"/>
    <property type="match status" value="1"/>
</dbReference>
<evidence type="ECO:0000313" key="5">
    <source>
        <dbReference type="EMBL" id="CAG5007601.1"/>
    </source>
</evidence>
<comment type="caution">
    <text evidence="5">The sequence shown here is derived from an EMBL/GenBank/DDBJ whole genome shotgun (WGS) entry which is preliminary data.</text>
</comment>
<dbReference type="PANTHER" id="PTHR47683">
    <property type="entry name" value="PSEUDOURIDINE SYNTHASE FAMILY PROTEIN-RELATED"/>
    <property type="match status" value="1"/>
</dbReference>
<evidence type="ECO:0000256" key="1">
    <source>
        <dbReference type="ARBA" id="ARBA00008348"/>
    </source>
</evidence>
<sequence length="201" mass="22836">MPEPVHRYFIINKPPDMVSQFVSPDKVGLLGDLDYEFPEGTHAVGRLDSNSEGLLILTTNKRVTNLLFLGDVPHKRVYIVHVAHEVTPETLELLRTGIEIRIKGGVNYRTTPCEVDIVTMPVGLASRYANERKVPDTWLRITLTEGKYHQVRKMVRTAGHRCKRLIRVSIENLELGDLPPGGVREIEESDFFEKLNIDPNQ</sequence>
<dbReference type="InterPro" id="IPR020094">
    <property type="entry name" value="TruA/RsuA/RluB/E/F_N"/>
</dbReference>
<dbReference type="PANTHER" id="PTHR47683:SF2">
    <property type="entry name" value="RNA-BINDING S4 DOMAIN-CONTAINING PROTEIN"/>
    <property type="match status" value="1"/>
</dbReference>
<dbReference type="Gene3D" id="3.30.70.580">
    <property type="entry name" value="Pseudouridine synthase I, catalytic domain, N-terminal subdomain"/>
    <property type="match status" value="1"/>
</dbReference>
<proteinExistence type="inferred from homology"/>
<dbReference type="InterPro" id="IPR020103">
    <property type="entry name" value="PsdUridine_synth_cat_dom_sf"/>
</dbReference>
<dbReference type="InterPro" id="IPR000748">
    <property type="entry name" value="PsdUridine_synth_RsuA/RluB/E/F"/>
</dbReference>
<dbReference type="InterPro" id="IPR006145">
    <property type="entry name" value="PsdUridine_synth_RsuA/RluA"/>
</dbReference>
<protein>
    <recommendedName>
        <fullName evidence="3">Pseudouridine synthase</fullName>
        <ecNumber evidence="3">5.4.99.-</ecNumber>
    </recommendedName>
</protein>
<dbReference type="Proteomes" id="UP000680038">
    <property type="component" value="Unassembled WGS sequence"/>
</dbReference>
<evidence type="ECO:0000313" key="6">
    <source>
        <dbReference type="Proteomes" id="UP000680038"/>
    </source>
</evidence>
<dbReference type="InterPro" id="IPR050343">
    <property type="entry name" value="RsuA_PseudoU_synthase"/>
</dbReference>
<dbReference type="InterPro" id="IPR042092">
    <property type="entry name" value="PsdUridine_s_RsuA/RluB/E/F_cat"/>
</dbReference>
<dbReference type="EMBL" id="CAJRAF010000002">
    <property type="protein sequence ID" value="CAG5007601.1"/>
    <property type="molecule type" value="Genomic_DNA"/>
</dbReference>